<evidence type="ECO:0000313" key="2">
    <source>
        <dbReference type="Proteomes" id="UP000294933"/>
    </source>
</evidence>
<dbReference type="EMBL" id="ML170214">
    <property type="protein sequence ID" value="TDL17925.1"/>
    <property type="molecule type" value="Genomic_DNA"/>
</dbReference>
<keyword evidence="2" id="KW-1185">Reference proteome</keyword>
<reference evidence="1 2" key="1">
    <citation type="submission" date="2018-06" db="EMBL/GenBank/DDBJ databases">
        <title>A transcriptomic atlas of mushroom development highlights an independent origin of complex multicellularity.</title>
        <authorList>
            <consortium name="DOE Joint Genome Institute"/>
            <person name="Krizsan K."/>
            <person name="Almasi E."/>
            <person name="Merenyi Z."/>
            <person name="Sahu N."/>
            <person name="Viragh M."/>
            <person name="Koszo T."/>
            <person name="Mondo S."/>
            <person name="Kiss B."/>
            <person name="Balint B."/>
            <person name="Kues U."/>
            <person name="Barry K."/>
            <person name="Hegedus J.C."/>
            <person name="Henrissat B."/>
            <person name="Johnson J."/>
            <person name="Lipzen A."/>
            <person name="Ohm R."/>
            <person name="Nagy I."/>
            <person name="Pangilinan J."/>
            <person name="Yan J."/>
            <person name="Xiong Y."/>
            <person name="Grigoriev I.V."/>
            <person name="Hibbett D.S."/>
            <person name="Nagy L.G."/>
        </authorList>
    </citation>
    <scope>NUCLEOTIDE SEQUENCE [LARGE SCALE GENOMIC DNA]</scope>
    <source>
        <strain evidence="1 2">SZMC22713</strain>
    </source>
</reference>
<dbReference type="VEuPathDB" id="FungiDB:BD410DRAFT_793799"/>
<name>A0A4Y7PRX9_9AGAM</name>
<protein>
    <recommendedName>
        <fullName evidence="3">F-box domain-containing protein</fullName>
    </recommendedName>
</protein>
<organism evidence="1 2">
    <name type="scientific">Rickenella mellea</name>
    <dbReference type="NCBI Taxonomy" id="50990"/>
    <lineage>
        <taxon>Eukaryota</taxon>
        <taxon>Fungi</taxon>
        <taxon>Dikarya</taxon>
        <taxon>Basidiomycota</taxon>
        <taxon>Agaricomycotina</taxon>
        <taxon>Agaricomycetes</taxon>
        <taxon>Hymenochaetales</taxon>
        <taxon>Rickenellaceae</taxon>
        <taxon>Rickenella</taxon>
    </lineage>
</organism>
<dbReference type="OrthoDB" id="3256525at2759"/>
<dbReference type="AlphaFoldDB" id="A0A4Y7PRX9"/>
<proteinExistence type="predicted"/>
<sequence length="358" mass="40519">MDPNFPPEILKNIFGFATFTATSLNVMDWDPWPESSSPENTDPTLCYQSTLSTKKALTLFSRKFREMSLEYLFELVQLFHTHHAQMLLNTIFSHIAATIEGIHTGNSPAKWIKYIIVALDPAPDRHSDSNSMDGVLKKIFPFCVHLVAFGWKSTEKETGPSTLLPSIPLTITTLQWHRQSTGRSFYSLRNHTALRNLRESNLLCTSREEEPVITMPFVTHLDIRTPFSQLAISDWDLPSTSHLTLDRPGHHHFKTLLGKCAEAIRSIYITDPQRCGFGDFPRILASMPHLKTFSYGIAVNTYHQPPFASTWLAFIAIHLSPTYTYFVVAVSLGTPWGEHSRKSEISFPSTSSLLRPVI</sequence>
<dbReference type="Proteomes" id="UP000294933">
    <property type="component" value="Unassembled WGS sequence"/>
</dbReference>
<accession>A0A4Y7PRX9</accession>
<evidence type="ECO:0008006" key="3">
    <source>
        <dbReference type="Google" id="ProtNLM"/>
    </source>
</evidence>
<gene>
    <name evidence="1" type="ORF">BD410DRAFT_793799</name>
</gene>
<evidence type="ECO:0000313" key="1">
    <source>
        <dbReference type="EMBL" id="TDL17925.1"/>
    </source>
</evidence>